<evidence type="ECO:0000256" key="1">
    <source>
        <dbReference type="ARBA" id="ARBA00008613"/>
    </source>
</evidence>
<dbReference type="GO" id="GO:0000329">
    <property type="term" value="C:fungal-type vacuole membrane"/>
    <property type="evidence" value="ECO:0007669"/>
    <property type="project" value="TreeGrafter"/>
</dbReference>
<dbReference type="PANTHER" id="PTHR10698">
    <property type="entry name" value="V-TYPE PROTON ATPASE SUBUNIT H"/>
    <property type="match status" value="1"/>
</dbReference>
<dbReference type="AlphaFoldDB" id="A0A9W4TPP2"/>
<protein>
    <recommendedName>
        <fullName evidence="5">V-type proton ATPase subunit H</fullName>
    </recommendedName>
</protein>
<keyword evidence="8" id="KW-1185">Reference proteome</keyword>
<dbReference type="Pfam" id="PF03224">
    <property type="entry name" value="V-ATPase_H_N"/>
    <property type="match status" value="1"/>
</dbReference>
<accession>A0A9W4TPP2</accession>
<evidence type="ECO:0000313" key="7">
    <source>
        <dbReference type="EMBL" id="CAI5755899.1"/>
    </source>
</evidence>
<dbReference type="OrthoDB" id="10263554at2759"/>
<evidence type="ECO:0000256" key="5">
    <source>
        <dbReference type="PIRNR" id="PIRNR032184"/>
    </source>
</evidence>
<feature type="domain" description="ATPase V1 complex subunit H C-terminal" evidence="6">
    <location>
        <begin position="337"/>
        <end position="456"/>
    </location>
</feature>
<comment type="similarity">
    <text evidence="1 5">Belongs to the V-ATPase H subunit family.</text>
</comment>
<reference evidence="7" key="1">
    <citation type="submission" date="2022-12" db="EMBL/GenBank/DDBJ databases">
        <authorList>
            <person name="Brejova B."/>
        </authorList>
    </citation>
    <scope>NUCLEOTIDE SEQUENCE</scope>
</reference>
<dbReference type="InterPro" id="IPR004908">
    <property type="entry name" value="ATPase_V1-cplx_hsu"/>
</dbReference>
<comment type="function">
    <text evidence="5">Subunit of the V1 complex of vacuolar(H+)-ATPase (V-ATPase), a multisubunit enzyme composed of a peripheral complex (V1) that hydrolyzes ATP and a membrane integral complex (V0) that translocates protons. V-ATPase is responsible for acidifying and maintaining the pH of intracellular compartments.</text>
</comment>
<dbReference type="Proteomes" id="UP001152885">
    <property type="component" value="Unassembled WGS sequence"/>
</dbReference>
<evidence type="ECO:0000256" key="3">
    <source>
        <dbReference type="ARBA" id="ARBA00022781"/>
    </source>
</evidence>
<name>A0A9W4TPP2_9ASCO</name>
<keyword evidence="2 5" id="KW-0813">Transport</keyword>
<gene>
    <name evidence="7" type="ORF">CANVERA_P0415</name>
</gene>
<proteinExistence type="inferred from homology"/>
<dbReference type="InterPro" id="IPR011989">
    <property type="entry name" value="ARM-like"/>
</dbReference>
<dbReference type="InterPro" id="IPR016024">
    <property type="entry name" value="ARM-type_fold"/>
</dbReference>
<keyword evidence="4 5" id="KW-0406">Ion transport</keyword>
<dbReference type="Gene3D" id="1.25.10.10">
    <property type="entry name" value="Leucine-rich Repeat Variant"/>
    <property type="match status" value="1"/>
</dbReference>
<keyword evidence="3 5" id="KW-0375">Hydrogen ion transport</keyword>
<organism evidence="7 8">
    <name type="scientific">Candida verbasci</name>
    <dbReference type="NCBI Taxonomy" id="1227364"/>
    <lineage>
        <taxon>Eukaryota</taxon>
        <taxon>Fungi</taxon>
        <taxon>Dikarya</taxon>
        <taxon>Ascomycota</taxon>
        <taxon>Saccharomycotina</taxon>
        <taxon>Pichiomycetes</taxon>
        <taxon>Debaryomycetaceae</taxon>
        <taxon>Candida/Lodderomyces clade</taxon>
        <taxon>Candida</taxon>
    </lineage>
</organism>
<evidence type="ECO:0000313" key="8">
    <source>
        <dbReference type="Proteomes" id="UP001152885"/>
    </source>
</evidence>
<dbReference type="InterPro" id="IPR038497">
    <property type="entry name" value="ATPase_V1-cplx_hsu_C_sf"/>
</dbReference>
<dbReference type="Pfam" id="PF11698">
    <property type="entry name" value="V-ATPase_H_C"/>
    <property type="match status" value="1"/>
</dbReference>
<dbReference type="Gene3D" id="1.25.40.150">
    <property type="entry name" value="V-type ATPase, subunit H, C-terminal domain"/>
    <property type="match status" value="1"/>
</dbReference>
<evidence type="ECO:0000259" key="6">
    <source>
        <dbReference type="Pfam" id="PF11698"/>
    </source>
</evidence>
<dbReference type="PIRSF" id="PIRSF032184">
    <property type="entry name" value="ATPase_V1_H"/>
    <property type="match status" value="1"/>
</dbReference>
<dbReference type="EMBL" id="CANTUO010000001">
    <property type="protein sequence ID" value="CAI5755899.1"/>
    <property type="molecule type" value="Genomic_DNA"/>
</dbReference>
<dbReference type="SUPFAM" id="SSF48371">
    <property type="entry name" value="ARM repeat"/>
    <property type="match status" value="1"/>
</dbReference>
<evidence type="ECO:0000256" key="4">
    <source>
        <dbReference type="ARBA" id="ARBA00023065"/>
    </source>
</evidence>
<comment type="caution">
    <text evidence="7">The sequence shown here is derived from an EMBL/GenBank/DDBJ whole genome shotgun (WGS) entry which is preliminary data.</text>
</comment>
<sequence>MTEEYSPLIIDSTFLSDSKKFIKERIMPWEGLARSGIITEDDANNIKLLEKQSVENRNSTVKAQVDLYASSLLHVLSKINDKDDIIKNILALINDLLLDLPEFSKSLLNLSSADSGLPFNPFLKHLENKDLLIKSLSLYNLTILLKQKNHADNEVLYKIFNTITSMFESDNNYIMIIVQILQDLLIKYKSVYQDYLVSYFKPINNLITQSASHPNATGLQLSYNILLATWILSFNSQNNKILTHNFPQLAGNLLIIAKDSIKLKIVRISVAILKNFVSTVNSQQEQFKVIKLLLFHDALNTIKTLKERKFASNGSDEELANDLNYLNDNLLEIVNTKLTSFDEYMTSLENPKLISWASPIHKSNEFWLENSYRFKDSNFKLVKKIFDIMNHNDGAIPIILLNDLQFLIKNLGQDLITFVNNHSQYKLLVMSYLDQGNNELKYEALKTIQLLVGHNF</sequence>
<dbReference type="GO" id="GO:0000221">
    <property type="term" value="C:vacuolar proton-transporting V-type ATPase, V1 domain"/>
    <property type="evidence" value="ECO:0007669"/>
    <property type="project" value="UniProtKB-UniRule"/>
</dbReference>
<dbReference type="GO" id="GO:0046961">
    <property type="term" value="F:proton-transporting ATPase activity, rotational mechanism"/>
    <property type="evidence" value="ECO:0007669"/>
    <property type="project" value="UniProtKB-UniRule"/>
</dbReference>
<dbReference type="PANTHER" id="PTHR10698:SF0">
    <property type="entry name" value="V-TYPE PROTON ATPASE SUBUNIT H"/>
    <property type="match status" value="1"/>
</dbReference>
<evidence type="ECO:0000256" key="2">
    <source>
        <dbReference type="ARBA" id="ARBA00022448"/>
    </source>
</evidence>
<comment type="subunit">
    <text evidence="5">V-ATPase is a heteromultimeric enzyme made up of two complexes: the ATP-hydrolytic V1 complex and the proton translocation V0 complex.</text>
</comment>
<dbReference type="InterPro" id="IPR011987">
    <property type="entry name" value="ATPase_V1-cplx_hsu_C"/>
</dbReference>